<name>A0A928W052_9CYAN</name>
<dbReference type="PANTHER" id="PTHR41533:SF1">
    <property type="entry name" value="L,D-TRANSPEPTIDASE YCBB-RELATED"/>
    <property type="match status" value="1"/>
</dbReference>
<feature type="domain" description="Peptidoglycan binding-like" evidence="1">
    <location>
        <begin position="138"/>
        <end position="174"/>
    </location>
</feature>
<feature type="non-terminal residue" evidence="2">
    <location>
        <position position="1"/>
    </location>
</feature>
<dbReference type="InterPro" id="IPR052905">
    <property type="entry name" value="LD-transpeptidase_YkuD-like"/>
</dbReference>
<reference evidence="2" key="1">
    <citation type="submission" date="2020-10" db="EMBL/GenBank/DDBJ databases">
        <authorList>
            <person name="Castelo-Branco R."/>
            <person name="Eusebio N."/>
            <person name="Adriana R."/>
            <person name="Vieira A."/>
            <person name="Brugerolle De Fraissinette N."/>
            <person name="Rezende De Castro R."/>
            <person name="Schneider M.P."/>
            <person name="Vasconcelos V."/>
            <person name="Leao P.N."/>
        </authorList>
    </citation>
    <scope>NUCLEOTIDE SEQUENCE</scope>
    <source>
        <strain evidence="2">LEGE 11467</strain>
    </source>
</reference>
<keyword evidence="3" id="KW-1185">Reference proteome</keyword>
<dbReference type="Pfam" id="PF01471">
    <property type="entry name" value="PG_binding_1"/>
    <property type="match status" value="2"/>
</dbReference>
<sequence length="187" mass="20278">FQAAWGLKVDGVVGTRTLAALKAARTYAIAVANGSNGTSSTRVWKKGEAGQFVRQTKQRLNDFGYTAGNPTAFAGEFFDTRMENAVKRFQKDKGLNADGRIGPQTQQILYAFEYGLPTVKLGDSGALVQMVQYQLGMVPMGEFDGITVEKVKVFQAEQGLVVTGVVDARTHQVLGTHRARLMLAAMD</sequence>
<organism evidence="2 3">
    <name type="scientific">Zarconia navalis LEGE 11467</name>
    <dbReference type="NCBI Taxonomy" id="1828826"/>
    <lineage>
        <taxon>Bacteria</taxon>
        <taxon>Bacillati</taxon>
        <taxon>Cyanobacteriota</taxon>
        <taxon>Cyanophyceae</taxon>
        <taxon>Oscillatoriophycideae</taxon>
        <taxon>Oscillatoriales</taxon>
        <taxon>Oscillatoriales incertae sedis</taxon>
        <taxon>Zarconia</taxon>
        <taxon>Zarconia navalis</taxon>
    </lineage>
</organism>
<dbReference type="Gene3D" id="1.10.101.10">
    <property type="entry name" value="PGBD-like superfamily/PGBD"/>
    <property type="match status" value="2"/>
</dbReference>
<evidence type="ECO:0000259" key="1">
    <source>
        <dbReference type="Pfam" id="PF01471"/>
    </source>
</evidence>
<proteinExistence type="predicted"/>
<dbReference type="InterPro" id="IPR036366">
    <property type="entry name" value="PGBDSf"/>
</dbReference>
<dbReference type="RefSeq" id="WP_264321710.1">
    <property type="nucleotide sequence ID" value="NZ_JADEXN010000205.1"/>
</dbReference>
<dbReference type="Proteomes" id="UP000621799">
    <property type="component" value="Unassembled WGS sequence"/>
</dbReference>
<dbReference type="AlphaFoldDB" id="A0A928W052"/>
<dbReference type="PANTHER" id="PTHR41533">
    <property type="entry name" value="L,D-TRANSPEPTIDASE HI_1667-RELATED"/>
    <property type="match status" value="1"/>
</dbReference>
<accession>A0A928W052</accession>
<comment type="caution">
    <text evidence="2">The sequence shown here is derived from an EMBL/GenBank/DDBJ whole genome shotgun (WGS) entry which is preliminary data.</text>
</comment>
<protein>
    <submittedName>
        <fullName evidence="2">Peptidoglycan-binding protein</fullName>
    </submittedName>
</protein>
<evidence type="ECO:0000313" key="3">
    <source>
        <dbReference type="Proteomes" id="UP000621799"/>
    </source>
</evidence>
<evidence type="ECO:0000313" key="2">
    <source>
        <dbReference type="EMBL" id="MBE9041506.1"/>
    </source>
</evidence>
<dbReference type="EMBL" id="JADEXN010000205">
    <property type="protein sequence ID" value="MBE9041506.1"/>
    <property type="molecule type" value="Genomic_DNA"/>
</dbReference>
<dbReference type="SUPFAM" id="SSF47090">
    <property type="entry name" value="PGBD-like"/>
    <property type="match status" value="2"/>
</dbReference>
<gene>
    <name evidence="2" type="ORF">IQ235_12020</name>
</gene>
<feature type="domain" description="Peptidoglycan binding-like" evidence="1">
    <location>
        <begin position="50"/>
        <end position="109"/>
    </location>
</feature>
<dbReference type="InterPro" id="IPR002477">
    <property type="entry name" value="Peptidoglycan-bd-like"/>
</dbReference>
<dbReference type="InterPro" id="IPR036365">
    <property type="entry name" value="PGBD-like_sf"/>
</dbReference>